<dbReference type="AlphaFoldDB" id="A0A934SQF3"/>
<reference evidence="2" key="1">
    <citation type="submission" date="2021-01" db="EMBL/GenBank/DDBJ databases">
        <title>Genome sequence of strain Noviherbaspirillum sp. DKR-6.</title>
        <authorList>
            <person name="Chaudhary D.K."/>
        </authorList>
    </citation>
    <scope>NUCLEOTIDE SEQUENCE</scope>
    <source>
        <strain evidence="2">DKR-6</strain>
    </source>
</reference>
<comment type="caution">
    <text evidence="2">The sequence shown here is derived from an EMBL/GenBank/DDBJ whole genome shotgun (WGS) entry which is preliminary data.</text>
</comment>
<feature type="compositionally biased region" description="Low complexity" evidence="1">
    <location>
        <begin position="26"/>
        <end position="42"/>
    </location>
</feature>
<keyword evidence="3" id="KW-1185">Reference proteome</keyword>
<dbReference type="Gene3D" id="1.25.40.20">
    <property type="entry name" value="Ankyrin repeat-containing domain"/>
    <property type="match status" value="1"/>
</dbReference>
<feature type="compositionally biased region" description="Polar residues" evidence="1">
    <location>
        <begin position="1"/>
        <end position="19"/>
    </location>
</feature>
<feature type="compositionally biased region" description="Gly residues" evidence="1">
    <location>
        <begin position="43"/>
        <end position="52"/>
    </location>
</feature>
<evidence type="ECO:0000313" key="2">
    <source>
        <dbReference type="EMBL" id="MBK4733595.1"/>
    </source>
</evidence>
<feature type="region of interest" description="Disordered" evidence="1">
    <location>
        <begin position="1"/>
        <end position="98"/>
    </location>
</feature>
<protein>
    <submittedName>
        <fullName evidence="2">Uncharacterized protein</fullName>
    </submittedName>
</protein>
<evidence type="ECO:0000256" key="1">
    <source>
        <dbReference type="SAM" id="MobiDB-lite"/>
    </source>
</evidence>
<accession>A0A934SQF3</accession>
<evidence type="ECO:0000313" key="3">
    <source>
        <dbReference type="Proteomes" id="UP000622890"/>
    </source>
</evidence>
<sequence>MAMQGANNQATQVRSSITLATDAGKKASGSESSTSSATPVVGKQGGTVGGGFMQSATAQPGATLNSAPTTTTNPRYTASSATASRAKQFENKDGEDEVDAWQEKRLEAARNGDRKAYEKAVKESGDDIRESDQLLACLTGESELDLAILAGSKKTAKALSKAGFKTSSWAGLDDNTLAQLPKVFDSKNEAELEKAMSKSVLEMNQLVTANTGTELLVLACRIDSPKLAEAWIKAHPKSLQSQRLGNAILQRTELHVPIRAGSMAITKLMLELGAIPGLMDIAMAQGQIKELLQRTYDALPSEQRYE</sequence>
<gene>
    <name evidence="2" type="ORF">JJB74_03100</name>
</gene>
<proteinExistence type="predicted"/>
<dbReference type="InterPro" id="IPR036770">
    <property type="entry name" value="Ankyrin_rpt-contain_sf"/>
</dbReference>
<feature type="compositionally biased region" description="Polar residues" evidence="1">
    <location>
        <begin position="54"/>
        <end position="76"/>
    </location>
</feature>
<organism evidence="2 3">
    <name type="scientific">Noviherbaspirillum pedocola</name>
    <dbReference type="NCBI Taxonomy" id="2801341"/>
    <lineage>
        <taxon>Bacteria</taxon>
        <taxon>Pseudomonadati</taxon>
        <taxon>Pseudomonadota</taxon>
        <taxon>Betaproteobacteria</taxon>
        <taxon>Burkholderiales</taxon>
        <taxon>Oxalobacteraceae</taxon>
        <taxon>Noviherbaspirillum</taxon>
    </lineage>
</organism>
<name>A0A934SQF3_9BURK</name>
<dbReference type="Proteomes" id="UP000622890">
    <property type="component" value="Unassembled WGS sequence"/>
</dbReference>
<dbReference type="RefSeq" id="WP_200590334.1">
    <property type="nucleotide sequence ID" value="NZ_JAEPBG010000001.1"/>
</dbReference>
<dbReference type="EMBL" id="JAEPBG010000001">
    <property type="protein sequence ID" value="MBK4733595.1"/>
    <property type="molecule type" value="Genomic_DNA"/>
</dbReference>